<dbReference type="EMBL" id="AUZX01011134">
    <property type="protein sequence ID" value="EQD44236.1"/>
    <property type="molecule type" value="Genomic_DNA"/>
</dbReference>
<reference evidence="2" key="2">
    <citation type="journal article" date="2014" name="ISME J.">
        <title>Microbial stratification in low pH oxic and suboxic macroscopic growths along an acid mine drainage.</title>
        <authorList>
            <person name="Mendez-Garcia C."/>
            <person name="Mesa V."/>
            <person name="Sprenger R.R."/>
            <person name="Richter M."/>
            <person name="Diez M.S."/>
            <person name="Solano J."/>
            <person name="Bargiela R."/>
            <person name="Golyshina O.V."/>
            <person name="Manteca A."/>
            <person name="Ramos J.L."/>
            <person name="Gallego J.R."/>
            <person name="Llorente I."/>
            <person name="Martins Dos Santos V.A."/>
            <person name="Jensen O.N."/>
            <person name="Pelaez A.I."/>
            <person name="Sanchez J."/>
            <person name="Ferrer M."/>
        </authorList>
    </citation>
    <scope>NUCLEOTIDE SEQUENCE</scope>
</reference>
<organism evidence="2">
    <name type="scientific">mine drainage metagenome</name>
    <dbReference type="NCBI Taxonomy" id="410659"/>
    <lineage>
        <taxon>unclassified sequences</taxon>
        <taxon>metagenomes</taxon>
        <taxon>ecological metagenomes</taxon>
    </lineage>
</organism>
<sequence>MLIAFGIAGTVLKDLTKEPLARNDKGEDVYLRDIWPSKEEINEAIRKSVSVDLFEKEYGQGIVDVNPYWNNLSTPKGVEYAWEKDSTYIRLPPFFDGFDPSQKRKVAPINNARVLAVFGDSISTDHISPAGAIGKDSPAGKYL</sequence>
<dbReference type="InterPro" id="IPR006249">
    <property type="entry name" value="Aconitase/IRP2"/>
</dbReference>
<protein>
    <submittedName>
        <fullName evidence="2">Aconitate hydratase 1</fullName>
    </submittedName>
</protein>
<dbReference type="PANTHER" id="PTHR11670">
    <property type="entry name" value="ACONITASE/IRON-RESPONSIVE ELEMENT FAMILY MEMBER"/>
    <property type="match status" value="1"/>
</dbReference>
<dbReference type="Gene3D" id="3.20.19.10">
    <property type="entry name" value="Aconitase, domain 4"/>
    <property type="match status" value="1"/>
</dbReference>
<dbReference type="InterPro" id="IPR015928">
    <property type="entry name" value="Aconitase/3IPM_dehydase_swvl"/>
</dbReference>
<name>T0Z8A1_9ZZZZ</name>
<dbReference type="SUPFAM" id="SSF53732">
    <property type="entry name" value="Aconitase iron-sulfur domain"/>
    <property type="match status" value="1"/>
</dbReference>
<keyword evidence="1" id="KW-0408">Iron</keyword>
<comment type="caution">
    <text evidence="2">The sequence shown here is derived from an EMBL/GenBank/DDBJ whole genome shotgun (WGS) entry which is preliminary data.</text>
</comment>
<dbReference type="Gene3D" id="3.30.499.10">
    <property type="entry name" value="Aconitase, domain 3"/>
    <property type="match status" value="1"/>
</dbReference>
<dbReference type="InterPro" id="IPR036008">
    <property type="entry name" value="Aconitase_4Fe-4S_dom"/>
</dbReference>
<feature type="non-terminal residue" evidence="2">
    <location>
        <position position="143"/>
    </location>
</feature>
<dbReference type="InterPro" id="IPR015931">
    <property type="entry name" value="Acnase/IPM_dHydase_lsu_aba_1/3"/>
</dbReference>
<evidence type="ECO:0000256" key="1">
    <source>
        <dbReference type="ARBA" id="ARBA00023004"/>
    </source>
</evidence>
<gene>
    <name evidence="2" type="ORF">B1A_15174</name>
</gene>
<proteinExistence type="predicted"/>
<accession>T0Z8A1</accession>
<dbReference type="Gene3D" id="6.10.190.10">
    <property type="match status" value="1"/>
</dbReference>
<dbReference type="AlphaFoldDB" id="T0Z8A1"/>
<reference evidence="2" key="1">
    <citation type="submission" date="2013-08" db="EMBL/GenBank/DDBJ databases">
        <authorList>
            <person name="Mendez C."/>
            <person name="Richter M."/>
            <person name="Ferrer M."/>
            <person name="Sanchez J."/>
        </authorList>
    </citation>
    <scope>NUCLEOTIDE SEQUENCE</scope>
</reference>
<evidence type="ECO:0000313" key="2">
    <source>
        <dbReference type="EMBL" id="EQD44236.1"/>
    </source>
</evidence>
<dbReference type="SUPFAM" id="SSF52016">
    <property type="entry name" value="LeuD/IlvD-like"/>
    <property type="match status" value="1"/>
</dbReference>